<protein>
    <submittedName>
        <fullName evidence="1">Uncharacterized protein</fullName>
    </submittedName>
</protein>
<evidence type="ECO:0000313" key="1">
    <source>
        <dbReference type="EMBL" id="KAK9508030.1"/>
    </source>
</evidence>
<reference evidence="1 2" key="1">
    <citation type="submission" date="2022-12" db="EMBL/GenBank/DDBJ databases">
        <title>Chromosome-level genome assembly of true bugs.</title>
        <authorList>
            <person name="Ma L."/>
            <person name="Li H."/>
        </authorList>
    </citation>
    <scope>NUCLEOTIDE SEQUENCE [LARGE SCALE GENOMIC DNA]</scope>
    <source>
        <strain evidence="1">Lab_2022b</strain>
    </source>
</reference>
<organism evidence="1 2">
    <name type="scientific">Rhynocoris fuscipes</name>
    <dbReference type="NCBI Taxonomy" id="488301"/>
    <lineage>
        <taxon>Eukaryota</taxon>
        <taxon>Metazoa</taxon>
        <taxon>Ecdysozoa</taxon>
        <taxon>Arthropoda</taxon>
        <taxon>Hexapoda</taxon>
        <taxon>Insecta</taxon>
        <taxon>Pterygota</taxon>
        <taxon>Neoptera</taxon>
        <taxon>Paraneoptera</taxon>
        <taxon>Hemiptera</taxon>
        <taxon>Heteroptera</taxon>
        <taxon>Panheteroptera</taxon>
        <taxon>Cimicomorpha</taxon>
        <taxon>Reduviidae</taxon>
        <taxon>Harpactorinae</taxon>
        <taxon>Harpactorini</taxon>
        <taxon>Rhynocoris</taxon>
    </lineage>
</organism>
<gene>
    <name evidence="1" type="ORF">O3M35_007779</name>
</gene>
<name>A0AAW1DE61_9HEMI</name>
<proteinExistence type="predicted"/>
<evidence type="ECO:0000313" key="2">
    <source>
        <dbReference type="Proteomes" id="UP001461498"/>
    </source>
</evidence>
<sequence>MYYQNTNYNHLGYINGLYYIIVRLKQSGIGSSCYLLCIQQYLHLTLQRFYLTNRIIQIVKLKSMEMIRLLLLILLSTLEQRM</sequence>
<dbReference type="Proteomes" id="UP001461498">
    <property type="component" value="Unassembled WGS sequence"/>
</dbReference>
<comment type="caution">
    <text evidence="1">The sequence shown here is derived from an EMBL/GenBank/DDBJ whole genome shotgun (WGS) entry which is preliminary data.</text>
</comment>
<dbReference type="AlphaFoldDB" id="A0AAW1DE61"/>
<keyword evidence="2" id="KW-1185">Reference proteome</keyword>
<accession>A0AAW1DE61</accession>
<dbReference type="EMBL" id="JAPXFL010000004">
    <property type="protein sequence ID" value="KAK9508030.1"/>
    <property type="molecule type" value="Genomic_DNA"/>
</dbReference>